<protein>
    <submittedName>
        <fullName evidence="2">Uncharacterized protein</fullName>
    </submittedName>
</protein>
<evidence type="ECO:0000313" key="3">
    <source>
        <dbReference type="Proteomes" id="UP000623129"/>
    </source>
</evidence>
<evidence type="ECO:0000256" key="1">
    <source>
        <dbReference type="SAM" id="Phobius"/>
    </source>
</evidence>
<dbReference type="PANTHER" id="PTHR36742">
    <property type="entry name" value="MYOSIN-G HEAVY CHAIN-LIKE PROTEIN"/>
    <property type="match status" value="1"/>
</dbReference>
<sequence length="181" mass="19717">MALNLSPSSSSISTAPFKLQPSGAFSKSQRFPLKPNLTCTDRRRTCQCKAATPEGVTEDPTVEVSSAQAQLDMLEQLTSSPSSASGYRSDGTELQRSTIREQLSELFGETRGEFTLPLGKKLKKSTLTISKKRNIKRQALLNEVSKRNDSVFFATIGVFVIVPPFAILAIAVLTGYVDLMP</sequence>
<reference evidence="2" key="1">
    <citation type="submission" date="2020-01" db="EMBL/GenBank/DDBJ databases">
        <title>Genome sequence of Kobresia littledalei, the first chromosome-level genome in the family Cyperaceae.</title>
        <authorList>
            <person name="Qu G."/>
        </authorList>
    </citation>
    <scope>NUCLEOTIDE SEQUENCE</scope>
    <source>
        <strain evidence="2">C.B.Clarke</strain>
        <tissue evidence="2">Leaf</tissue>
    </source>
</reference>
<dbReference type="Proteomes" id="UP000623129">
    <property type="component" value="Unassembled WGS sequence"/>
</dbReference>
<dbReference type="PANTHER" id="PTHR36742:SF1">
    <property type="entry name" value="MYOSIN-G HEAVY CHAIN-LIKE PROTEIN"/>
    <property type="match status" value="1"/>
</dbReference>
<dbReference type="GO" id="GO:0009507">
    <property type="term" value="C:chloroplast"/>
    <property type="evidence" value="ECO:0007669"/>
    <property type="project" value="TreeGrafter"/>
</dbReference>
<keyword evidence="1" id="KW-0472">Membrane</keyword>
<keyword evidence="1" id="KW-0812">Transmembrane</keyword>
<dbReference type="OrthoDB" id="531455at2759"/>
<proteinExistence type="predicted"/>
<keyword evidence="3" id="KW-1185">Reference proteome</keyword>
<dbReference type="EMBL" id="SWLB01000009">
    <property type="protein sequence ID" value="KAF3334783.1"/>
    <property type="molecule type" value="Genomic_DNA"/>
</dbReference>
<comment type="caution">
    <text evidence="2">The sequence shown here is derived from an EMBL/GenBank/DDBJ whole genome shotgun (WGS) entry which is preliminary data.</text>
</comment>
<dbReference type="AlphaFoldDB" id="A0A833VTP7"/>
<name>A0A833VTP7_9POAL</name>
<evidence type="ECO:0000313" key="2">
    <source>
        <dbReference type="EMBL" id="KAF3334783.1"/>
    </source>
</evidence>
<feature type="transmembrane region" description="Helical" evidence="1">
    <location>
        <begin position="151"/>
        <end position="177"/>
    </location>
</feature>
<gene>
    <name evidence="2" type="ORF">FCM35_KLT21387</name>
</gene>
<keyword evidence="1" id="KW-1133">Transmembrane helix</keyword>
<accession>A0A833VTP7</accession>
<organism evidence="2 3">
    <name type="scientific">Carex littledalei</name>
    <dbReference type="NCBI Taxonomy" id="544730"/>
    <lineage>
        <taxon>Eukaryota</taxon>
        <taxon>Viridiplantae</taxon>
        <taxon>Streptophyta</taxon>
        <taxon>Embryophyta</taxon>
        <taxon>Tracheophyta</taxon>
        <taxon>Spermatophyta</taxon>
        <taxon>Magnoliopsida</taxon>
        <taxon>Liliopsida</taxon>
        <taxon>Poales</taxon>
        <taxon>Cyperaceae</taxon>
        <taxon>Cyperoideae</taxon>
        <taxon>Cariceae</taxon>
        <taxon>Carex</taxon>
        <taxon>Carex subgen. Euthyceras</taxon>
    </lineage>
</organism>